<dbReference type="GO" id="GO:0006412">
    <property type="term" value="P:translation"/>
    <property type="evidence" value="ECO:0007669"/>
    <property type="project" value="UniProtKB-UniRule"/>
</dbReference>
<dbReference type="GO" id="GO:0003735">
    <property type="term" value="F:structural constituent of ribosome"/>
    <property type="evidence" value="ECO:0007669"/>
    <property type="project" value="InterPro"/>
</dbReference>
<dbReference type="EMBL" id="CP043875">
    <property type="protein sequence ID" value="WOF16516.1"/>
    <property type="molecule type" value="Genomic_DNA"/>
</dbReference>
<accession>A0AA97I4M5</accession>
<dbReference type="PANTHER" id="PTHR10934">
    <property type="entry name" value="60S RIBOSOMAL PROTEIN L18"/>
    <property type="match status" value="1"/>
</dbReference>
<dbReference type="KEGG" id="mefw:F1737_07275"/>
<evidence type="ECO:0000259" key="5">
    <source>
        <dbReference type="Pfam" id="PF17135"/>
    </source>
</evidence>
<dbReference type="InterPro" id="IPR000039">
    <property type="entry name" value="Ribosomal_eL18"/>
</dbReference>
<dbReference type="InterPro" id="IPR021131">
    <property type="entry name" value="Ribosomal_uL15/eL18"/>
</dbReference>
<dbReference type="HAMAP" id="MF_00329">
    <property type="entry name" value="Ribosomal_eL18"/>
    <property type="match status" value="1"/>
</dbReference>
<dbReference type="PANTHER" id="PTHR10934:SF2">
    <property type="entry name" value="LARGE RIBOSOMAL SUBUNIT PROTEIN EL18"/>
    <property type="match status" value="1"/>
</dbReference>
<dbReference type="InterPro" id="IPR036227">
    <property type="entry name" value="Ribosomal_uL15/eL18_sf"/>
</dbReference>
<dbReference type="RefSeq" id="WP_317135934.1">
    <property type="nucleotide sequence ID" value="NZ_CP043875.1"/>
</dbReference>
<evidence type="ECO:0000256" key="3">
    <source>
        <dbReference type="ARBA" id="ARBA00023274"/>
    </source>
</evidence>
<dbReference type="GO" id="GO:0022625">
    <property type="term" value="C:cytosolic large ribosomal subunit"/>
    <property type="evidence" value="ECO:0007669"/>
    <property type="project" value="TreeGrafter"/>
</dbReference>
<sequence length="120" mass="13007">MKIAAKTNPRYTALISMLKETSRANGSNVWREIAKRLEAPSRNYAEVNLSKISRYAREGETVIVPGKVLGSGILTAGVSVAALSFSESAVDKINDASGNCMTIEDLVKKNPEGKLVRILR</sequence>
<dbReference type="InterPro" id="IPR021132">
    <property type="entry name" value="Ribosomal_eL18/eL18-A/B/_CS"/>
</dbReference>
<dbReference type="GO" id="GO:0003723">
    <property type="term" value="F:RNA binding"/>
    <property type="evidence" value="ECO:0007669"/>
    <property type="project" value="TreeGrafter"/>
</dbReference>
<name>A0AA97I4M5_9EURY</name>
<keyword evidence="2 4" id="KW-0689">Ribosomal protein</keyword>
<evidence type="ECO:0000256" key="2">
    <source>
        <dbReference type="ARBA" id="ARBA00022980"/>
    </source>
</evidence>
<dbReference type="PROSITE" id="PS01106">
    <property type="entry name" value="RIBOSOMAL_L18E"/>
    <property type="match status" value="1"/>
</dbReference>
<proteinExistence type="inferred from homology"/>
<dbReference type="Proteomes" id="UP001301797">
    <property type="component" value="Chromosome"/>
</dbReference>
<evidence type="ECO:0000256" key="4">
    <source>
        <dbReference type="HAMAP-Rule" id="MF_00329"/>
    </source>
</evidence>
<dbReference type="SUPFAM" id="SSF52080">
    <property type="entry name" value="Ribosomal proteins L15p and L18e"/>
    <property type="match status" value="1"/>
</dbReference>
<keyword evidence="3 4" id="KW-0687">Ribonucleoprotein</keyword>
<feature type="domain" description="Large ribosomal subunit protein uL15/eL18" evidence="5">
    <location>
        <begin position="7"/>
        <end position="120"/>
    </location>
</feature>
<dbReference type="AlphaFoldDB" id="A0AA97I4M5"/>
<protein>
    <recommendedName>
        <fullName evidence="4">Large ribosomal subunit protein eL18</fullName>
    </recommendedName>
</protein>
<organism evidence="6 7">
    <name type="scientific">Methanochimaera problematica</name>
    <dbReference type="NCBI Taxonomy" id="2609417"/>
    <lineage>
        <taxon>Archaea</taxon>
        <taxon>Methanobacteriati</taxon>
        <taxon>Methanobacteriota</taxon>
        <taxon>Stenosarchaea group</taxon>
        <taxon>Methanomicrobia</taxon>
        <taxon>Methanomicrobiales</taxon>
        <taxon>Methanomicrobiaceae</taxon>
        <taxon>Methanochimaera</taxon>
    </lineage>
</organism>
<dbReference type="GeneID" id="85229960"/>
<evidence type="ECO:0000313" key="7">
    <source>
        <dbReference type="Proteomes" id="UP001301797"/>
    </source>
</evidence>
<gene>
    <name evidence="4" type="primary">rpl18e</name>
    <name evidence="6" type="ORF">F1737_07275</name>
</gene>
<dbReference type="Pfam" id="PF17135">
    <property type="entry name" value="Ribosomal_L18"/>
    <property type="match status" value="1"/>
</dbReference>
<reference evidence="6 7" key="1">
    <citation type="submission" date="2019-09" db="EMBL/GenBank/DDBJ databases">
        <title>The complete genome of Methanoplanus sp. FWC-SCC4.</title>
        <authorList>
            <person name="Chen S.-C."/>
            <person name="Zhou Y.-Z."/>
            <person name="Lai M.-C."/>
        </authorList>
    </citation>
    <scope>NUCLEOTIDE SEQUENCE [LARGE SCALE GENOMIC DNA]</scope>
    <source>
        <strain evidence="6 7">FWC-SCC4</strain>
    </source>
</reference>
<evidence type="ECO:0000313" key="6">
    <source>
        <dbReference type="EMBL" id="WOF16516.1"/>
    </source>
</evidence>
<comment type="similarity">
    <text evidence="1 4">Belongs to the eukaryotic ribosomal protein eL18 family.</text>
</comment>
<dbReference type="NCBIfam" id="NF003079">
    <property type="entry name" value="PRK04005.1"/>
    <property type="match status" value="1"/>
</dbReference>
<evidence type="ECO:0000256" key="1">
    <source>
        <dbReference type="ARBA" id="ARBA00006815"/>
    </source>
</evidence>
<keyword evidence="7" id="KW-1185">Reference proteome</keyword>
<dbReference type="Gene3D" id="3.100.10.10">
    <property type="match status" value="1"/>
</dbReference>
<dbReference type="InterPro" id="IPR022947">
    <property type="entry name" value="Ribosomal_eL18_arc"/>
</dbReference>